<evidence type="ECO:0000313" key="2">
    <source>
        <dbReference type="Proteomes" id="UP000266745"/>
    </source>
</evidence>
<name>A0A3G1BUX5_9ARCH</name>
<reference evidence="1 2" key="1">
    <citation type="journal article" date="2016" name="Sci. Rep.">
        <title>A novel ammonia-oxidizing archaeon from wastewater treatment plant: Its enrichment, physiological and genomic characteristics.</title>
        <authorList>
            <person name="Li Y."/>
            <person name="Ding K."/>
            <person name="Wen X."/>
            <person name="Zhang B."/>
            <person name="Shen B."/>
            <person name="Yang Y."/>
        </authorList>
    </citation>
    <scope>NUCLEOTIDE SEQUENCE [LARGE SCALE GENOMIC DNA]</scope>
    <source>
        <strain evidence="1 2">SAT1</strain>
    </source>
</reference>
<accession>A0A3G1BUX5</accession>
<keyword evidence="2" id="KW-1185">Reference proteome</keyword>
<evidence type="ECO:0000313" key="1">
    <source>
        <dbReference type="EMBL" id="AKD44120.1"/>
    </source>
</evidence>
<dbReference type="GeneID" id="24874380"/>
<dbReference type="RefSeq" id="WP_048186906.1">
    <property type="nucleotide sequence ID" value="NZ_CP011097.1"/>
</dbReference>
<dbReference type="Proteomes" id="UP000266745">
    <property type="component" value="Chromosome"/>
</dbReference>
<dbReference type="EMBL" id="CP011097">
    <property type="protein sequence ID" value="AKD44120.1"/>
    <property type="molecule type" value="Genomic_DNA"/>
</dbReference>
<proteinExistence type="predicted"/>
<sequence length="95" mass="11103">MIVPSKLTEKDLICVTCFNEMLEDPKTNVKKGRIIILTDIVKNEIDNNEINVDYIFKKLDIEMNKWTLSESDKVTYLLEITDIIEDLTHDKLSEQ</sequence>
<protein>
    <submittedName>
        <fullName evidence="1">Uncharacterized protein</fullName>
    </submittedName>
</protein>
<organism evidence="1 2">
    <name type="scientific">Candidatus Nitrosotenuis cloacae</name>
    <dbReference type="NCBI Taxonomy" id="1603555"/>
    <lineage>
        <taxon>Archaea</taxon>
        <taxon>Nitrososphaerota</taxon>
        <taxon>Candidatus Nitrosotenuis</taxon>
    </lineage>
</organism>
<gene>
    <name evidence="1" type="ORF">SU86_09370</name>
</gene>
<dbReference type="STRING" id="1603555.SU86_09370"/>
<dbReference type="KEGG" id="tah:SU86_09370"/>
<dbReference type="AlphaFoldDB" id="A0A3G1BUX5"/>